<reference evidence="1" key="1">
    <citation type="submission" date="2024-05" db="EMBL/GenBank/DDBJ databases">
        <authorList>
            <person name="Mugo M.M."/>
            <person name="Musyoki A.M."/>
            <person name="Makumi A.M."/>
            <person name="Mutai I."/>
            <person name="Drechsel O."/>
            <person name="Kering K.K."/>
            <person name="Muturi P."/>
            <person name="Mbae C.K."/>
            <person name="Kariuki S.M."/>
        </authorList>
    </citation>
    <scope>NUCLEOTIDE SEQUENCE</scope>
</reference>
<gene>
    <name evidence="1" type="ORF">DYMACODC_CDS0011</name>
</gene>
<name>A0AAU8GFG8_9CAUD</name>
<sequence>MGYRWSVKQLKSQNLSNKRPLDGALILSVIIPVIPSQRKLRNTLFKK</sequence>
<dbReference type="EMBL" id="PP856710">
    <property type="protein sequence ID" value="XCH39399.1"/>
    <property type="molecule type" value="Genomic_DNA"/>
</dbReference>
<evidence type="ECO:0000313" key="1">
    <source>
        <dbReference type="EMBL" id="XCH39399.1"/>
    </source>
</evidence>
<protein>
    <submittedName>
        <fullName evidence="1">Uncharacterized protein</fullName>
    </submittedName>
</protein>
<accession>A0AAU8GFG8</accession>
<organism evidence="1">
    <name type="scientific">Salmonella phage vB_SEnST11_KE04</name>
    <dbReference type="NCBI Taxonomy" id="3161162"/>
    <lineage>
        <taxon>Viruses</taxon>
        <taxon>Duplodnaviria</taxon>
        <taxon>Heunggongvirae</taxon>
        <taxon>Uroviricota</taxon>
        <taxon>Caudoviricetes</taxon>
        <taxon>Sarkviridae</taxon>
        <taxon>Guernseyvirinae</taxon>
        <taxon>Jerseyvirus</taxon>
    </lineage>
</organism>
<proteinExistence type="predicted"/>